<evidence type="ECO:0000313" key="3">
    <source>
        <dbReference type="EMBL" id="KMP05324.1"/>
    </source>
</evidence>
<keyword evidence="2" id="KW-1133">Transmembrane helix</keyword>
<feature type="transmembrane region" description="Helical" evidence="2">
    <location>
        <begin position="6"/>
        <end position="25"/>
    </location>
</feature>
<keyword evidence="2" id="KW-0812">Transmembrane</keyword>
<dbReference type="OrthoDB" id="4156743at2759"/>
<gene>
    <name evidence="3" type="ORF">CIRG_05005</name>
</gene>
<dbReference type="AlphaFoldDB" id="A0A0J6YE51"/>
<organism evidence="3 4">
    <name type="scientific">Coccidioides immitis RMSCC 2394</name>
    <dbReference type="NCBI Taxonomy" id="404692"/>
    <lineage>
        <taxon>Eukaryota</taxon>
        <taxon>Fungi</taxon>
        <taxon>Dikarya</taxon>
        <taxon>Ascomycota</taxon>
        <taxon>Pezizomycotina</taxon>
        <taxon>Eurotiomycetes</taxon>
        <taxon>Eurotiomycetidae</taxon>
        <taxon>Onygenales</taxon>
        <taxon>Onygenaceae</taxon>
        <taxon>Coccidioides</taxon>
    </lineage>
</organism>
<sequence>MARGSGLFPVALAVGFGILNGYIVFQPAYADREAKKFQQSHQGSTSGVKEAALSTNTEMSSLTSQSTSDCASTSTESPKTSSLENTNSWWSRGKTNEDSSTTS</sequence>
<feature type="compositionally biased region" description="Polar residues" evidence="1">
    <location>
        <begin position="37"/>
        <end position="90"/>
    </location>
</feature>
<dbReference type="EMBL" id="DS028095">
    <property type="protein sequence ID" value="KMP05324.1"/>
    <property type="molecule type" value="Genomic_DNA"/>
</dbReference>
<dbReference type="Proteomes" id="UP000054565">
    <property type="component" value="Unassembled WGS sequence"/>
</dbReference>
<accession>A0A0J6YE51</accession>
<protein>
    <submittedName>
        <fullName evidence="3">Uncharacterized protein</fullName>
    </submittedName>
</protein>
<proteinExistence type="predicted"/>
<dbReference type="InterPro" id="IPR057394">
    <property type="entry name" value="PIGBOS1"/>
</dbReference>
<reference evidence="4" key="1">
    <citation type="journal article" date="2010" name="Genome Res.">
        <title>Population genomic sequencing of Coccidioides fungi reveals recent hybridization and transposon control.</title>
        <authorList>
            <person name="Neafsey D.E."/>
            <person name="Barker B.M."/>
            <person name="Sharpton T.J."/>
            <person name="Stajich J.E."/>
            <person name="Park D.J."/>
            <person name="Whiston E."/>
            <person name="Hung C.-Y."/>
            <person name="McMahan C."/>
            <person name="White J."/>
            <person name="Sykes S."/>
            <person name="Heiman D."/>
            <person name="Young S."/>
            <person name="Zeng Q."/>
            <person name="Abouelleil A."/>
            <person name="Aftuck L."/>
            <person name="Bessette D."/>
            <person name="Brown A."/>
            <person name="FitzGerald M."/>
            <person name="Lui A."/>
            <person name="Macdonald J.P."/>
            <person name="Priest M."/>
            <person name="Orbach M.J."/>
            <person name="Galgiani J.N."/>
            <person name="Kirkland T.N."/>
            <person name="Cole G.T."/>
            <person name="Birren B.W."/>
            <person name="Henn M.R."/>
            <person name="Taylor J.W."/>
            <person name="Rounsley S.D."/>
        </authorList>
    </citation>
    <scope>NUCLEOTIDE SEQUENCE [LARGE SCALE GENOMIC DNA]</scope>
    <source>
        <strain evidence="4">RMSCC 2394</strain>
    </source>
</reference>
<keyword evidence="2" id="KW-0472">Membrane</keyword>
<name>A0A0J6YE51_COCIT</name>
<evidence type="ECO:0000256" key="1">
    <source>
        <dbReference type="SAM" id="MobiDB-lite"/>
    </source>
</evidence>
<evidence type="ECO:0000313" key="4">
    <source>
        <dbReference type="Proteomes" id="UP000054565"/>
    </source>
</evidence>
<feature type="region of interest" description="Disordered" evidence="1">
    <location>
        <begin position="34"/>
        <end position="103"/>
    </location>
</feature>
<evidence type="ECO:0000256" key="2">
    <source>
        <dbReference type="SAM" id="Phobius"/>
    </source>
</evidence>
<dbReference type="Pfam" id="PF23670">
    <property type="entry name" value="PIGBOS1"/>
    <property type="match status" value="1"/>
</dbReference>